<comment type="caution">
    <text evidence="1">The sequence shown here is derived from an EMBL/GenBank/DDBJ whole genome shotgun (WGS) entry which is preliminary data.</text>
</comment>
<keyword evidence="2" id="KW-1185">Reference proteome</keyword>
<sequence>MEACVQSDAYEVGLTHREALSVCSGEVGGAVSLPLSGSVPLQEEGADGSQRSEDAQRRLFEALMRVALLLGEPPSTGAVWPGAAAAVIPGHDADLSAGSSLSACS</sequence>
<protein>
    <submittedName>
        <fullName evidence="1">Uncharacterized protein</fullName>
    </submittedName>
</protein>
<proteinExistence type="predicted"/>
<name>A0A4Z2HRH7_9TELE</name>
<dbReference type="EMBL" id="SRLO01000193">
    <property type="protein sequence ID" value="TNN68220.1"/>
    <property type="molecule type" value="Genomic_DNA"/>
</dbReference>
<accession>A0A4Z2HRH7</accession>
<organism evidence="1 2">
    <name type="scientific">Liparis tanakae</name>
    <name type="common">Tanaka's snailfish</name>
    <dbReference type="NCBI Taxonomy" id="230148"/>
    <lineage>
        <taxon>Eukaryota</taxon>
        <taxon>Metazoa</taxon>
        <taxon>Chordata</taxon>
        <taxon>Craniata</taxon>
        <taxon>Vertebrata</taxon>
        <taxon>Euteleostomi</taxon>
        <taxon>Actinopterygii</taxon>
        <taxon>Neopterygii</taxon>
        <taxon>Teleostei</taxon>
        <taxon>Neoteleostei</taxon>
        <taxon>Acanthomorphata</taxon>
        <taxon>Eupercaria</taxon>
        <taxon>Perciformes</taxon>
        <taxon>Cottioidei</taxon>
        <taxon>Cottales</taxon>
        <taxon>Liparidae</taxon>
        <taxon>Liparis</taxon>
    </lineage>
</organism>
<reference evidence="1 2" key="1">
    <citation type="submission" date="2019-03" db="EMBL/GenBank/DDBJ databases">
        <title>First draft genome of Liparis tanakae, snailfish: a comprehensive survey of snailfish specific genes.</title>
        <authorList>
            <person name="Kim W."/>
            <person name="Song I."/>
            <person name="Jeong J.-H."/>
            <person name="Kim D."/>
            <person name="Kim S."/>
            <person name="Ryu S."/>
            <person name="Song J.Y."/>
            <person name="Lee S.K."/>
        </authorList>
    </citation>
    <scope>NUCLEOTIDE SEQUENCE [LARGE SCALE GENOMIC DNA]</scope>
    <source>
        <tissue evidence="1">Muscle</tissue>
    </source>
</reference>
<dbReference type="Proteomes" id="UP000314294">
    <property type="component" value="Unassembled WGS sequence"/>
</dbReference>
<evidence type="ECO:0000313" key="2">
    <source>
        <dbReference type="Proteomes" id="UP000314294"/>
    </source>
</evidence>
<evidence type="ECO:0000313" key="1">
    <source>
        <dbReference type="EMBL" id="TNN68220.1"/>
    </source>
</evidence>
<gene>
    <name evidence="1" type="ORF">EYF80_021542</name>
</gene>
<dbReference type="AlphaFoldDB" id="A0A4Z2HRH7"/>